<dbReference type="InterPro" id="IPR036179">
    <property type="entry name" value="Ig-like_dom_sf"/>
</dbReference>
<dbReference type="Pfam" id="PF07679">
    <property type="entry name" value="I-set"/>
    <property type="match status" value="1"/>
</dbReference>
<reference evidence="6" key="1">
    <citation type="submission" date="2022-11" db="UniProtKB">
        <authorList>
            <consortium name="WormBaseParasite"/>
        </authorList>
    </citation>
    <scope>IDENTIFICATION</scope>
</reference>
<keyword evidence="2" id="KW-0963">Cytoplasm</keyword>
<protein>
    <submittedName>
        <fullName evidence="6">Ig-like domain-containing protein</fullName>
    </submittedName>
</protein>
<comment type="subcellular location">
    <subcellularLocation>
        <location evidence="1">Cytoplasm</location>
    </subcellularLocation>
</comment>
<dbReference type="PANTHER" id="PTHR47633">
    <property type="entry name" value="IMMUNOGLOBULIN"/>
    <property type="match status" value="1"/>
</dbReference>
<dbReference type="Proteomes" id="UP000887565">
    <property type="component" value="Unplaced"/>
</dbReference>
<evidence type="ECO:0000259" key="4">
    <source>
        <dbReference type="PROSITE" id="PS50835"/>
    </source>
</evidence>
<evidence type="ECO:0000256" key="2">
    <source>
        <dbReference type="ARBA" id="ARBA00022490"/>
    </source>
</evidence>
<accession>A0A915KIF5</accession>
<dbReference type="InterPro" id="IPR007110">
    <property type="entry name" value="Ig-like_dom"/>
</dbReference>
<dbReference type="InterPro" id="IPR013783">
    <property type="entry name" value="Ig-like_fold"/>
</dbReference>
<sequence length="111" mass="12620">MIDYAKKLRERYPGAGGLGSIAEDEQEQKPRFKKGLQNVTVGQGSTAEFECAVVGNPKPMVKWFKNREPITPGGKYMLWQDDWGFHRLIVLNAQLDDQDEYRCEISNKLGS</sequence>
<dbReference type="PROSITE" id="PS50835">
    <property type="entry name" value="IG_LIKE"/>
    <property type="match status" value="1"/>
</dbReference>
<dbReference type="FunFam" id="2.60.40.10:FF:000425">
    <property type="entry name" value="Myosin light chain kinase"/>
    <property type="match status" value="1"/>
</dbReference>
<evidence type="ECO:0000313" key="6">
    <source>
        <dbReference type="WBParaSite" id="nRc.2.0.1.t38528-RA"/>
    </source>
</evidence>
<dbReference type="InterPro" id="IPR003598">
    <property type="entry name" value="Ig_sub2"/>
</dbReference>
<keyword evidence="3" id="KW-0393">Immunoglobulin domain</keyword>
<dbReference type="PANTHER" id="PTHR47633:SF8">
    <property type="entry name" value="SPEG NEIGHBOR PROTEIN"/>
    <property type="match status" value="1"/>
</dbReference>
<dbReference type="OMA" id="DEYRCEI"/>
<keyword evidence="5" id="KW-1185">Reference proteome</keyword>
<name>A0A915KIF5_ROMCU</name>
<dbReference type="SUPFAM" id="SSF48726">
    <property type="entry name" value="Immunoglobulin"/>
    <property type="match status" value="1"/>
</dbReference>
<dbReference type="SMART" id="SM00408">
    <property type="entry name" value="IGc2"/>
    <property type="match status" value="1"/>
</dbReference>
<dbReference type="WBParaSite" id="nRc.2.0.1.t38528-RA">
    <property type="protein sequence ID" value="nRc.2.0.1.t38528-RA"/>
    <property type="gene ID" value="nRc.2.0.1.g38528"/>
</dbReference>
<evidence type="ECO:0000256" key="3">
    <source>
        <dbReference type="ARBA" id="ARBA00023319"/>
    </source>
</evidence>
<feature type="domain" description="Ig-like" evidence="4">
    <location>
        <begin position="30"/>
        <end position="111"/>
    </location>
</feature>
<proteinExistence type="predicted"/>
<dbReference type="AlphaFoldDB" id="A0A915KIF5"/>
<evidence type="ECO:0000313" key="5">
    <source>
        <dbReference type="Proteomes" id="UP000887565"/>
    </source>
</evidence>
<organism evidence="5 6">
    <name type="scientific">Romanomermis culicivorax</name>
    <name type="common">Nematode worm</name>
    <dbReference type="NCBI Taxonomy" id="13658"/>
    <lineage>
        <taxon>Eukaryota</taxon>
        <taxon>Metazoa</taxon>
        <taxon>Ecdysozoa</taxon>
        <taxon>Nematoda</taxon>
        <taxon>Enoplea</taxon>
        <taxon>Dorylaimia</taxon>
        <taxon>Mermithida</taxon>
        <taxon>Mermithoidea</taxon>
        <taxon>Mermithidae</taxon>
        <taxon>Romanomermis</taxon>
    </lineage>
</organism>
<dbReference type="GO" id="GO:0005737">
    <property type="term" value="C:cytoplasm"/>
    <property type="evidence" value="ECO:0007669"/>
    <property type="project" value="UniProtKB-SubCell"/>
</dbReference>
<evidence type="ECO:0000256" key="1">
    <source>
        <dbReference type="ARBA" id="ARBA00004496"/>
    </source>
</evidence>
<dbReference type="InterPro" id="IPR013098">
    <property type="entry name" value="Ig_I-set"/>
</dbReference>
<dbReference type="GO" id="GO:0004672">
    <property type="term" value="F:protein kinase activity"/>
    <property type="evidence" value="ECO:0007669"/>
    <property type="project" value="TreeGrafter"/>
</dbReference>
<dbReference type="Gene3D" id="2.60.40.10">
    <property type="entry name" value="Immunoglobulins"/>
    <property type="match status" value="1"/>
</dbReference>